<dbReference type="AlphaFoldDB" id="A0A2I0JY30"/>
<keyword evidence="1" id="KW-1133">Transmembrane helix</keyword>
<evidence type="ECO:0000313" key="2">
    <source>
        <dbReference type="EMBL" id="PKI61162.1"/>
    </source>
</evidence>
<protein>
    <submittedName>
        <fullName evidence="2">Uncharacterized protein</fullName>
    </submittedName>
</protein>
<name>A0A2I0JY30_PUNGR</name>
<accession>A0A2I0JY30</accession>
<sequence>MVFFFSPSLLASSAISLTVLSTLFFFFFLFIFPPTPSCPIAPPRGGLFNSPKSCSSNSLLSIPSLSLFLFYSYFYVLIKTAQDHFSIVTTKLGLQQK</sequence>
<evidence type="ECO:0000256" key="1">
    <source>
        <dbReference type="SAM" id="Phobius"/>
    </source>
</evidence>
<feature type="transmembrane region" description="Helical" evidence="1">
    <location>
        <begin position="59"/>
        <end position="78"/>
    </location>
</feature>
<organism evidence="2 3">
    <name type="scientific">Punica granatum</name>
    <name type="common">Pomegranate</name>
    <dbReference type="NCBI Taxonomy" id="22663"/>
    <lineage>
        <taxon>Eukaryota</taxon>
        <taxon>Viridiplantae</taxon>
        <taxon>Streptophyta</taxon>
        <taxon>Embryophyta</taxon>
        <taxon>Tracheophyta</taxon>
        <taxon>Spermatophyta</taxon>
        <taxon>Magnoliopsida</taxon>
        <taxon>eudicotyledons</taxon>
        <taxon>Gunneridae</taxon>
        <taxon>Pentapetalae</taxon>
        <taxon>rosids</taxon>
        <taxon>malvids</taxon>
        <taxon>Myrtales</taxon>
        <taxon>Lythraceae</taxon>
        <taxon>Punica</taxon>
    </lineage>
</organism>
<dbReference type="EMBL" id="PGOL01001070">
    <property type="protein sequence ID" value="PKI61162.1"/>
    <property type="molecule type" value="Genomic_DNA"/>
</dbReference>
<proteinExistence type="predicted"/>
<evidence type="ECO:0000313" key="3">
    <source>
        <dbReference type="Proteomes" id="UP000233551"/>
    </source>
</evidence>
<keyword evidence="1" id="KW-0472">Membrane</keyword>
<reference evidence="2 3" key="1">
    <citation type="submission" date="2017-11" db="EMBL/GenBank/DDBJ databases">
        <title>De-novo sequencing of pomegranate (Punica granatum L.) genome.</title>
        <authorList>
            <person name="Akparov Z."/>
            <person name="Amiraslanov A."/>
            <person name="Hajiyeva S."/>
            <person name="Abbasov M."/>
            <person name="Kaur K."/>
            <person name="Hamwieh A."/>
            <person name="Solovyev V."/>
            <person name="Salamov A."/>
            <person name="Braich B."/>
            <person name="Kosarev P."/>
            <person name="Mahmoud A."/>
            <person name="Hajiyev E."/>
            <person name="Babayeva S."/>
            <person name="Izzatullayeva V."/>
            <person name="Mammadov A."/>
            <person name="Mammadov A."/>
            <person name="Sharifova S."/>
            <person name="Ojaghi J."/>
            <person name="Eynullazada K."/>
            <person name="Bayramov B."/>
            <person name="Abdulazimova A."/>
            <person name="Shahmuradov I."/>
        </authorList>
    </citation>
    <scope>NUCLEOTIDE SEQUENCE [LARGE SCALE GENOMIC DNA]</scope>
    <source>
        <strain evidence="3">cv. AG2017</strain>
        <tissue evidence="2">Leaf</tissue>
    </source>
</reference>
<feature type="transmembrane region" description="Helical" evidence="1">
    <location>
        <begin position="9"/>
        <end position="32"/>
    </location>
</feature>
<keyword evidence="3" id="KW-1185">Reference proteome</keyword>
<comment type="caution">
    <text evidence="2">The sequence shown here is derived from an EMBL/GenBank/DDBJ whole genome shotgun (WGS) entry which is preliminary data.</text>
</comment>
<gene>
    <name evidence="2" type="ORF">CRG98_018482</name>
</gene>
<dbReference type="Proteomes" id="UP000233551">
    <property type="component" value="Unassembled WGS sequence"/>
</dbReference>
<keyword evidence="1" id="KW-0812">Transmembrane</keyword>